<keyword evidence="1" id="KW-0472">Membrane</keyword>
<reference evidence="2" key="1">
    <citation type="journal article" date="2009" name="Genetics">
        <title>Comparative mitochondrial genomics of freshwater mussels (Bivalvia: Unionoida) with doubly uniparental inheritance of mtDNA: gender-specific open reading frames and putative origins of replication.</title>
        <authorList>
            <person name="Breton S."/>
            <person name="Beaupre H.D."/>
            <person name="Stewart D.T."/>
            <person name="Piontkivska H."/>
            <person name="Karmakar M."/>
            <person name="Bogan A.E."/>
            <person name="Blier P.U."/>
            <person name="Hoeh W.R."/>
        </authorList>
    </citation>
    <scope>NUCLEOTIDE SEQUENCE</scope>
    <source>
        <strain evidence="2">H1774g</strain>
    </source>
</reference>
<keyword evidence="1" id="KW-1133">Transmembrane helix</keyword>
<evidence type="ECO:0000313" key="2">
    <source>
        <dbReference type="EMBL" id="ACQ91027.1"/>
    </source>
</evidence>
<keyword evidence="1" id="KW-0812">Transmembrane</keyword>
<keyword evidence="2" id="KW-0496">Mitochondrion</keyword>
<dbReference type="EMBL" id="FJ809751">
    <property type="protein sequence ID" value="ACQ91027.1"/>
    <property type="molecule type" value="Genomic_DNA"/>
</dbReference>
<feature type="transmembrane region" description="Helical" evidence="1">
    <location>
        <begin position="61"/>
        <end position="82"/>
    </location>
</feature>
<organism evidence="2">
    <name type="scientific">Quadrula quadrula</name>
    <name type="common">Mapleleaf mussel</name>
    <dbReference type="NCBI Taxonomy" id="52372"/>
    <lineage>
        <taxon>Eukaryota</taxon>
        <taxon>Metazoa</taxon>
        <taxon>Spiralia</taxon>
        <taxon>Lophotrochozoa</taxon>
        <taxon>Mollusca</taxon>
        <taxon>Bivalvia</taxon>
        <taxon>Autobranchia</taxon>
        <taxon>Heteroconchia</taxon>
        <taxon>Palaeoheterodonta</taxon>
        <taxon>Unionida</taxon>
        <taxon>Unionoidea</taxon>
        <taxon>Unionidae</taxon>
        <taxon>Ambleminae</taxon>
        <taxon>Quadrulini</taxon>
        <taxon>Quadrula</taxon>
    </lineage>
</organism>
<sequence length="98" mass="10643">MMMVLSGGLCCLMIVVVVVCLLFQRHSLFGVLLSLKVFGLVLFFWFMVFFGSMQSLVGFGLVYLCLEVCVMCVSLVLMVQLISGAGSDYVGVVAVVCL</sequence>
<name>D2DW00_QUAQU</name>
<dbReference type="Gene3D" id="1.10.287.3510">
    <property type="match status" value="1"/>
</dbReference>
<gene>
    <name evidence="2" type="primary">ND4L</name>
</gene>
<protein>
    <submittedName>
        <fullName evidence="2">NADH dehydrogenase subunit 4L</fullName>
    </submittedName>
</protein>
<dbReference type="AlphaFoldDB" id="D2DW00"/>
<feature type="transmembrane region" description="Helical" evidence="1">
    <location>
        <begin position="30"/>
        <end position="49"/>
    </location>
</feature>
<evidence type="ECO:0000256" key="1">
    <source>
        <dbReference type="SAM" id="Phobius"/>
    </source>
</evidence>
<accession>D2DW00</accession>
<geneLocation type="mitochondrion" evidence="2"/>
<proteinExistence type="predicted"/>